<feature type="region of interest" description="Disordered" evidence="1">
    <location>
        <begin position="1"/>
        <end position="56"/>
    </location>
</feature>
<evidence type="ECO:0000313" key="2">
    <source>
        <dbReference type="EMBL" id="EEC75078.1"/>
    </source>
</evidence>
<keyword evidence="3" id="KW-1185">Reference proteome</keyword>
<protein>
    <submittedName>
        <fullName evidence="2">Uncharacterized protein</fullName>
    </submittedName>
</protein>
<dbReference type="HOGENOM" id="CLU_1613523_0_0_1"/>
<feature type="compositionally biased region" description="Acidic residues" evidence="1">
    <location>
        <begin position="12"/>
        <end position="24"/>
    </location>
</feature>
<sequence>MRTTATTTAAADDNDDGDDDDDVGGGDHEEGGCGRRLGHPDLPSSSNPTTQLADASRGAPCPALARLTHVFLTELARGSCMMARFLFPYPLLLLTARCVRDGGGGGGGRTDPIPSRRRASSRGRAGIGQWLERGRAERHAAGRGLKARLGGGSIGGGRAPAGEQG</sequence>
<feature type="compositionally biased region" description="Polar residues" evidence="1">
    <location>
        <begin position="43"/>
        <end position="53"/>
    </location>
</feature>
<feature type="region of interest" description="Disordered" evidence="1">
    <location>
        <begin position="103"/>
        <end position="165"/>
    </location>
</feature>
<evidence type="ECO:0000313" key="3">
    <source>
        <dbReference type="Proteomes" id="UP000007015"/>
    </source>
</evidence>
<dbReference type="Gramene" id="BGIOSGA012454-TA">
    <property type="protein sequence ID" value="BGIOSGA012454-PA"/>
    <property type="gene ID" value="BGIOSGA012454"/>
</dbReference>
<dbReference type="Proteomes" id="UP000007015">
    <property type="component" value="Chromosome 3"/>
</dbReference>
<gene>
    <name evidence="2" type="ORF">OsI_11213</name>
</gene>
<name>B8AMI5_ORYSI</name>
<accession>B8AMI5</accession>
<dbReference type="EMBL" id="CM000128">
    <property type="protein sequence ID" value="EEC75078.1"/>
    <property type="molecule type" value="Genomic_DNA"/>
</dbReference>
<proteinExistence type="predicted"/>
<feature type="compositionally biased region" description="Low complexity" evidence="1">
    <location>
        <begin position="1"/>
        <end position="11"/>
    </location>
</feature>
<dbReference type="AlphaFoldDB" id="B8AMI5"/>
<feature type="compositionally biased region" description="Gly residues" evidence="1">
    <location>
        <begin position="149"/>
        <end position="165"/>
    </location>
</feature>
<reference evidence="2 3" key="1">
    <citation type="journal article" date="2005" name="PLoS Biol.">
        <title>The genomes of Oryza sativa: a history of duplications.</title>
        <authorList>
            <person name="Yu J."/>
            <person name="Wang J."/>
            <person name="Lin W."/>
            <person name="Li S."/>
            <person name="Li H."/>
            <person name="Zhou J."/>
            <person name="Ni P."/>
            <person name="Dong W."/>
            <person name="Hu S."/>
            <person name="Zeng C."/>
            <person name="Zhang J."/>
            <person name="Zhang Y."/>
            <person name="Li R."/>
            <person name="Xu Z."/>
            <person name="Li S."/>
            <person name="Li X."/>
            <person name="Zheng H."/>
            <person name="Cong L."/>
            <person name="Lin L."/>
            <person name="Yin J."/>
            <person name="Geng J."/>
            <person name="Li G."/>
            <person name="Shi J."/>
            <person name="Liu J."/>
            <person name="Lv H."/>
            <person name="Li J."/>
            <person name="Wang J."/>
            <person name="Deng Y."/>
            <person name="Ran L."/>
            <person name="Shi X."/>
            <person name="Wang X."/>
            <person name="Wu Q."/>
            <person name="Li C."/>
            <person name="Ren X."/>
            <person name="Wang J."/>
            <person name="Wang X."/>
            <person name="Li D."/>
            <person name="Liu D."/>
            <person name="Zhang X."/>
            <person name="Ji Z."/>
            <person name="Zhao W."/>
            <person name="Sun Y."/>
            <person name="Zhang Z."/>
            <person name="Bao J."/>
            <person name="Han Y."/>
            <person name="Dong L."/>
            <person name="Ji J."/>
            <person name="Chen P."/>
            <person name="Wu S."/>
            <person name="Liu J."/>
            <person name="Xiao Y."/>
            <person name="Bu D."/>
            <person name="Tan J."/>
            <person name="Yang L."/>
            <person name="Ye C."/>
            <person name="Zhang J."/>
            <person name="Xu J."/>
            <person name="Zhou Y."/>
            <person name="Yu Y."/>
            <person name="Zhang B."/>
            <person name="Zhuang S."/>
            <person name="Wei H."/>
            <person name="Liu B."/>
            <person name="Lei M."/>
            <person name="Yu H."/>
            <person name="Li Y."/>
            <person name="Xu H."/>
            <person name="Wei S."/>
            <person name="He X."/>
            <person name="Fang L."/>
            <person name="Zhang Z."/>
            <person name="Zhang Y."/>
            <person name="Huang X."/>
            <person name="Su Z."/>
            <person name="Tong W."/>
            <person name="Li J."/>
            <person name="Tong Z."/>
            <person name="Li S."/>
            <person name="Ye J."/>
            <person name="Wang L."/>
            <person name="Fang L."/>
            <person name="Lei T."/>
            <person name="Chen C."/>
            <person name="Chen H."/>
            <person name="Xu Z."/>
            <person name="Li H."/>
            <person name="Huang H."/>
            <person name="Zhang F."/>
            <person name="Xu H."/>
            <person name="Li N."/>
            <person name="Zhao C."/>
            <person name="Li S."/>
            <person name="Dong L."/>
            <person name="Huang Y."/>
            <person name="Li L."/>
            <person name="Xi Y."/>
            <person name="Qi Q."/>
            <person name="Li W."/>
            <person name="Zhang B."/>
            <person name="Hu W."/>
            <person name="Zhang Y."/>
            <person name="Tian X."/>
            <person name="Jiao Y."/>
            <person name="Liang X."/>
            <person name="Jin J."/>
            <person name="Gao L."/>
            <person name="Zheng W."/>
            <person name="Hao B."/>
            <person name="Liu S."/>
            <person name="Wang W."/>
            <person name="Yuan L."/>
            <person name="Cao M."/>
            <person name="McDermott J."/>
            <person name="Samudrala R."/>
            <person name="Wang J."/>
            <person name="Wong G.K."/>
            <person name="Yang H."/>
        </authorList>
    </citation>
    <scope>NUCLEOTIDE SEQUENCE [LARGE SCALE GENOMIC DNA]</scope>
    <source>
        <strain evidence="3">cv. 93-11</strain>
    </source>
</reference>
<evidence type="ECO:0000256" key="1">
    <source>
        <dbReference type="SAM" id="MobiDB-lite"/>
    </source>
</evidence>
<organism evidence="2 3">
    <name type="scientific">Oryza sativa subsp. indica</name>
    <name type="common">Rice</name>
    <dbReference type="NCBI Taxonomy" id="39946"/>
    <lineage>
        <taxon>Eukaryota</taxon>
        <taxon>Viridiplantae</taxon>
        <taxon>Streptophyta</taxon>
        <taxon>Embryophyta</taxon>
        <taxon>Tracheophyta</taxon>
        <taxon>Spermatophyta</taxon>
        <taxon>Magnoliopsida</taxon>
        <taxon>Liliopsida</taxon>
        <taxon>Poales</taxon>
        <taxon>Poaceae</taxon>
        <taxon>BOP clade</taxon>
        <taxon>Oryzoideae</taxon>
        <taxon>Oryzeae</taxon>
        <taxon>Oryzinae</taxon>
        <taxon>Oryza</taxon>
        <taxon>Oryza sativa</taxon>
    </lineage>
</organism>